<comment type="caution">
    <text evidence="3">The sequence shown here is derived from an EMBL/GenBank/DDBJ whole genome shotgun (WGS) entry which is preliminary data.</text>
</comment>
<dbReference type="RefSeq" id="WP_126658642.1">
    <property type="nucleotide sequence ID" value="NZ_RYYR01000008.1"/>
</dbReference>
<dbReference type="Pfam" id="PF26353">
    <property type="entry name" value="YhfM"/>
    <property type="match status" value="1"/>
</dbReference>
<dbReference type="EMBL" id="RYYR01000008">
    <property type="protein sequence ID" value="RUL54059.1"/>
    <property type="molecule type" value="Genomic_DNA"/>
</dbReference>
<dbReference type="InterPro" id="IPR058780">
    <property type="entry name" value="YhfM-like_dom"/>
</dbReference>
<gene>
    <name evidence="3" type="ORF">EK386_08015</name>
</gene>
<evidence type="ECO:0000313" key="3">
    <source>
        <dbReference type="EMBL" id="RUL54059.1"/>
    </source>
</evidence>
<keyword evidence="1" id="KW-0732">Signal</keyword>
<name>A0A432LDU3_9BACI</name>
<proteinExistence type="predicted"/>
<keyword evidence="4" id="KW-1185">Reference proteome</keyword>
<feature type="signal peptide" evidence="1">
    <location>
        <begin position="1"/>
        <end position="19"/>
    </location>
</feature>
<feature type="domain" description="YhfM-like" evidence="2">
    <location>
        <begin position="33"/>
        <end position="138"/>
    </location>
</feature>
<evidence type="ECO:0000259" key="2">
    <source>
        <dbReference type="Pfam" id="PF26353"/>
    </source>
</evidence>
<evidence type="ECO:0000256" key="1">
    <source>
        <dbReference type="SAM" id="SignalP"/>
    </source>
</evidence>
<dbReference type="PROSITE" id="PS51257">
    <property type="entry name" value="PROKAR_LIPOPROTEIN"/>
    <property type="match status" value="1"/>
</dbReference>
<accession>A0A432LDU3</accession>
<reference evidence="3 4" key="1">
    <citation type="submission" date="2018-12" db="EMBL/GenBank/DDBJ databases">
        <title>Lysinibacillus antri sp. nov., isolated from a cave soil.</title>
        <authorList>
            <person name="Narsing Rao M.P."/>
            <person name="Zhang H."/>
            <person name="Dong Z.-Y."/>
            <person name="Niu X.-K."/>
            <person name="Zhang K."/>
            <person name="Fang B.-Z."/>
            <person name="Kang Y.-Q."/>
            <person name="Xiao M."/>
            <person name="Li W.-J."/>
        </authorList>
    </citation>
    <scope>NUCLEOTIDE SEQUENCE [LARGE SCALE GENOMIC DNA]</scope>
    <source>
        <strain evidence="3 4">SYSU K30002</strain>
    </source>
</reference>
<dbReference type="Proteomes" id="UP000287910">
    <property type="component" value="Unassembled WGS sequence"/>
</dbReference>
<sequence length="140" mass="15656">MRILYALLLLAGVSLIVGCQNSEDNTMVLLDEKVKEINVSKSGGIGDMNQDIIFSFNDEQAIEVFEKAIKTAVKQQSDSTETTPDYDVMVEYEEGLPTHAIHLWLGEEGEKSTLMYMVGEGETYLTSSKVTNQLRELMLQ</sequence>
<evidence type="ECO:0000313" key="4">
    <source>
        <dbReference type="Proteomes" id="UP000287910"/>
    </source>
</evidence>
<protein>
    <recommendedName>
        <fullName evidence="2">YhfM-like domain-containing protein</fullName>
    </recommendedName>
</protein>
<feature type="chain" id="PRO_5039004700" description="YhfM-like domain-containing protein" evidence="1">
    <location>
        <begin position="20"/>
        <end position="140"/>
    </location>
</feature>
<organism evidence="3 4">
    <name type="scientific">Lysinibacillus antri</name>
    <dbReference type="NCBI Taxonomy" id="2498145"/>
    <lineage>
        <taxon>Bacteria</taxon>
        <taxon>Bacillati</taxon>
        <taxon>Bacillota</taxon>
        <taxon>Bacilli</taxon>
        <taxon>Bacillales</taxon>
        <taxon>Bacillaceae</taxon>
        <taxon>Lysinibacillus</taxon>
    </lineage>
</organism>
<dbReference type="AlphaFoldDB" id="A0A432LDU3"/>